<dbReference type="GeneID" id="300125693"/>
<dbReference type="Pfam" id="PF13302">
    <property type="entry name" value="Acetyltransf_3"/>
    <property type="match status" value="1"/>
</dbReference>
<dbReference type="PANTHER" id="PTHR43441:SF10">
    <property type="entry name" value="ACETYLTRANSFERASE"/>
    <property type="match status" value="1"/>
</dbReference>
<evidence type="ECO:0000313" key="3">
    <source>
        <dbReference type="Proteomes" id="UP000317685"/>
    </source>
</evidence>
<comment type="caution">
    <text evidence="2">The sequence shown here is derived from an EMBL/GenBank/DDBJ whole genome shotgun (WGS) entry which is preliminary data.</text>
</comment>
<proteinExistence type="predicted"/>
<dbReference type="InterPro" id="IPR016181">
    <property type="entry name" value="Acyl_CoA_acyltransferase"/>
</dbReference>
<reference evidence="2 3" key="1">
    <citation type="submission" date="2019-06" db="EMBL/GenBank/DDBJ databases">
        <title>Sequencing the genomes of 1000 actinobacteria strains.</title>
        <authorList>
            <person name="Klenk H.-P."/>
        </authorList>
    </citation>
    <scope>NUCLEOTIDE SEQUENCE [LARGE SCALE GENOMIC DNA]</scope>
    <source>
        <strain evidence="2 3">DSM 45885</strain>
    </source>
</reference>
<sequence length="185" mass="19990">MFAPVKIISGGLEIREFGPQDATQLAAFVAADDRSGLPPGSPQTVADVDEWLTGLSRQRLAGDGVRLAMVDTAEGEIVGSIGLRDIDWRAGRGEIGYGVRASRRGRGYATTAAREVGRWALTDCGMRRIQLRARLDNIASLRVAERAGYQREGTLRMADWDGEKAHDMAVFSMIAADVEAVRVTG</sequence>
<keyword evidence="3" id="KW-1185">Reference proteome</keyword>
<dbReference type="EMBL" id="VIWZ01000001">
    <property type="protein sequence ID" value="TWG14738.1"/>
    <property type="molecule type" value="Genomic_DNA"/>
</dbReference>
<keyword evidence="2" id="KW-0808">Transferase</keyword>
<dbReference type="SUPFAM" id="SSF55729">
    <property type="entry name" value="Acyl-CoA N-acyltransferases (Nat)"/>
    <property type="match status" value="1"/>
</dbReference>
<gene>
    <name evidence="2" type="ORF">FHU34_1134</name>
</gene>
<evidence type="ECO:0000313" key="2">
    <source>
        <dbReference type="EMBL" id="TWG14738.1"/>
    </source>
</evidence>
<dbReference type="InterPro" id="IPR000182">
    <property type="entry name" value="GNAT_dom"/>
</dbReference>
<dbReference type="GO" id="GO:0008999">
    <property type="term" value="F:protein-N-terminal-alanine acetyltransferase activity"/>
    <property type="evidence" value="ECO:0007669"/>
    <property type="project" value="TreeGrafter"/>
</dbReference>
<name>A0A561VT11_9ACTN</name>
<dbReference type="InterPro" id="IPR051908">
    <property type="entry name" value="Ribosomal_N-acetyltransferase"/>
</dbReference>
<organism evidence="2 3">
    <name type="scientific">Micromonospora taraxaci</name>
    <dbReference type="NCBI Taxonomy" id="1316803"/>
    <lineage>
        <taxon>Bacteria</taxon>
        <taxon>Bacillati</taxon>
        <taxon>Actinomycetota</taxon>
        <taxon>Actinomycetes</taxon>
        <taxon>Micromonosporales</taxon>
        <taxon>Micromonosporaceae</taxon>
        <taxon>Micromonospora</taxon>
    </lineage>
</organism>
<accession>A0A561VT11</accession>
<dbReference type="RefSeq" id="WP_167524735.1">
    <property type="nucleotide sequence ID" value="NZ_VIWZ01000001.1"/>
</dbReference>
<evidence type="ECO:0000259" key="1">
    <source>
        <dbReference type="PROSITE" id="PS51186"/>
    </source>
</evidence>
<feature type="domain" description="N-acetyltransferase" evidence="1">
    <location>
        <begin position="12"/>
        <end position="169"/>
    </location>
</feature>
<protein>
    <submittedName>
        <fullName evidence="2">RimJ/RimL family protein N-acetyltransferase</fullName>
    </submittedName>
</protein>
<dbReference type="PANTHER" id="PTHR43441">
    <property type="entry name" value="RIBOSOMAL-PROTEIN-SERINE ACETYLTRANSFERASE"/>
    <property type="match status" value="1"/>
</dbReference>
<dbReference type="CDD" id="cd04301">
    <property type="entry name" value="NAT_SF"/>
    <property type="match status" value="1"/>
</dbReference>
<dbReference type="Proteomes" id="UP000317685">
    <property type="component" value="Unassembled WGS sequence"/>
</dbReference>
<dbReference type="PROSITE" id="PS51186">
    <property type="entry name" value="GNAT"/>
    <property type="match status" value="1"/>
</dbReference>
<dbReference type="Gene3D" id="3.40.630.30">
    <property type="match status" value="1"/>
</dbReference>
<dbReference type="GO" id="GO:0005737">
    <property type="term" value="C:cytoplasm"/>
    <property type="evidence" value="ECO:0007669"/>
    <property type="project" value="TreeGrafter"/>
</dbReference>
<dbReference type="GO" id="GO:1990189">
    <property type="term" value="F:protein N-terminal-serine acetyltransferase activity"/>
    <property type="evidence" value="ECO:0007669"/>
    <property type="project" value="TreeGrafter"/>
</dbReference>
<dbReference type="AlphaFoldDB" id="A0A561VT11"/>